<evidence type="ECO:0000313" key="3">
    <source>
        <dbReference type="Proteomes" id="UP000514509"/>
    </source>
</evidence>
<organism evidence="2 3">
    <name type="scientific">Adhaeribacter radiodurans</name>
    <dbReference type="NCBI Taxonomy" id="2745197"/>
    <lineage>
        <taxon>Bacteria</taxon>
        <taxon>Pseudomonadati</taxon>
        <taxon>Bacteroidota</taxon>
        <taxon>Cytophagia</taxon>
        <taxon>Cytophagales</taxon>
        <taxon>Hymenobacteraceae</taxon>
        <taxon>Adhaeribacter</taxon>
    </lineage>
</organism>
<dbReference type="EMBL" id="CP055153">
    <property type="protein sequence ID" value="QMU29814.1"/>
    <property type="molecule type" value="Genomic_DNA"/>
</dbReference>
<proteinExistence type="predicted"/>
<evidence type="ECO:0000259" key="1">
    <source>
        <dbReference type="Pfam" id="PF12867"/>
    </source>
</evidence>
<accession>A0A7L7LAS7</accession>
<dbReference type="InterPro" id="IPR024775">
    <property type="entry name" value="DinB-like"/>
</dbReference>
<reference evidence="2 3" key="1">
    <citation type="submission" date="2020-06" db="EMBL/GenBank/DDBJ databases">
        <authorList>
            <person name="Hwang Y.J."/>
        </authorList>
    </citation>
    <scope>NUCLEOTIDE SEQUENCE [LARGE SCALE GENOMIC DNA]</scope>
    <source>
        <strain evidence="2 3">KUDC8001</strain>
    </source>
</reference>
<sequence length="183" mass="21070">MEHLQYPIGRFQPKPDYTPEENAALLQYLEKAPALYEELMANTSEADLTKTYRPGAWSVQQLVHHVADIHLLNFLRLKKAITEENYEITLIRMDNWAALPDSTQLPINSSLLIFKGVNQRYIHLLKTLDEQTLSKTYYHAARKLDLSLKQLLHMATWHVGHHLGHIELALGKQPQELKVGAEL</sequence>
<reference evidence="2 3" key="2">
    <citation type="submission" date="2020-08" db="EMBL/GenBank/DDBJ databases">
        <title>Adhaeribacter dokdonensis sp. nov., isolated from the rhizosphere of Elymus tsukushiensis, a plant native to the Dokdo Islands, Republic of Korea.</title>
        <authorList>
            <person name="Ghim S.Y."/>
        </authorList>
    </citation>
    <scope>NUCLEOTIDE SEQUENCE [LARGE SCALE GENOMIC DNA]</scope>
    <source>
        <strain evidence="2 3">KUDC8001</strain>
    </source>
</reference>
<dbReference type="RefSeq" id="WP_182412274.1">
    <property type="nucleotide sequence ID" value="NZ_CP055153.1"/>
</dbReference>
<gene>
    <name evidence="2" type="ORF">HUW48_18085</name>
</gene>
<evidence type="ECO:0000313" key="2">
    <source>
        <dbReference type="EMBL" id="QMU29814.1"/>
    </source>
</evidence>
<keyword evidence="3" id="KW-1185">Reference proteome</keyword>
<feature type="domain" description="DinB-like" evidence="1">
    <location>
        <begin position="29"/>
        <end position="166"/>
    </location>
</feature>
<dbReference type="SUPFAM" id="SSF109854">
    <property type="entry name" value="DinB/YfiT-like putative metalloenzymes"/>
    <property type="match status" value="1"/>
</dbReference>
<dbReference type="Gene3D" id="1.20.120.450">
    <property type="entry name" value="dinb family like domain"/>
    <property type="match status" value="1"/>
</dbReference>
<name>A0A7L7LAS7_9BACT</name>
<dbReference type="NCBIfam" id="NF009807">
    <property type="entry name" value="PRK13291.1"/>
    <property type="match status" value="1"/>
</dbReference>
<protein>
    <submittedName>
        <fullName evidence="2">DinB family protein</fullName>
    </submittedName>
</protein>
<dbReference type="Pfam" id="PF12867">
    <property type="entry name" value="DinB_2"/>
    <property type="match status" value="1"/>
</dbReference>
<dbReference type="Proteomes" id="UP000514509">
    <property type="component" value="Chromosome"/>
</dbReference>
<dbReference type="InterPro" id="IPR034660">
    <property type="entry name" value="DinB/YfiT-like"/>
</dbReference>
<dbReference type="AlphaFoldDB" id="A0A7L7LAS7"/>
<dbReference type="KEGG" id="add:HUW48_18085"/>